<feature type="compositionally biased region" description="Basic and acidic residues" evidence="1">
    <location>
        <begin position="57"/>
        <end position="66"/>
    </location>
</feature>
<name>A0A1R1PK20_ZANCU</name>
<comment type="caution">
    <text evidence="2">The sequence shown here is derived from an EMBL/GenBank/DDBJ whole genome shotgun (WGS) entry which is preliminary data.</text>
</comment>
<feature type="region of interest" description="Disordered" evidence="1">
    <location>
        <begin position="43"/>
        <end position="72"/>
    </location>
</feature>
<proteinExistence type="predicted"/>
<organism evidence="2 3">
    <name type="scientific">Zancudomyces culisetae</name>
    <name type="common">Gut fungus</name>
    <name type="synonym">Smittium culisetae</name>
    <dbReference type="NCBI Taxonomy" id="1213189"/>
    <lineage>
        <taxon>Eukaryota</taxon>
        <taxon>Fungi</taxon>
        <taxon>Fungi incertae sedis</taxon>
        <taxon>Zoopagomycota</taxon>
        <taxon>Kickxellomycotina</taxon>
        <taxon>Harpellomycetes</taxon>
        <taxon>Harpellales</taxon>
        <taxon>Legeriomycetaceae</taxon>
        <taxon>Zancudomyces</taxon>
    </lineage>
</organism>
<gene>
    <name evidence="2" type="ORF">AX774_g5233</name>
</gene>
<dbReference type="EMBL" id="LSSK01000928">
    <property type="protein sequence ID" value="OMH81320.1"/>
    <property type="molecule type" value="Genomic_DNA"/>
</dbReference>
<dbReference type="AlphaFoldDB" id="A0A1R1PK20"/>
<dbReference type="Proteomes" id="UP000188320">
    <property type="component" value="Unassembled WGS sequence"/>
</dbReference>
<evidence type="ECO:0000313" key="3">
    <source>
        <dbReference type="Proteomes" id="UP000188320"/>
    </source>
</evidence>
<evidence type="ECO:0000256" key="1">
    <source>
        <dbReference type="SAM" id="MobiDB-lite"/>
    </source>
</evidence>
<accession>A0A1R1PK20</accession>
<evidence type="ECO:0000313" key="2">
    <source>
        <dbReference type="EMBL" id="OMH81320.1"/>
    </source>
</evidence>
<sequence length="72" mass="8189">MPSDIYLAYRHCFQSAPTCTSLVSDSFFFQLLSLAPTQIMTNKTENNPPTIPPITNRKYENGDRAYKTINSK</sequence>
<reference evidence="3" key="1">
    <citation type="submission" date="2017-01" db="EMBL/GenBank/DDBJ databases">
        <authorList>
            <person name="Wang Y."/>
            <person name="White M."/>
            <person name="Kvist S."/>
            <person name="Moncalvo J.-M."/>
        </authorList>
    </citation>
    <scope>NUCLEOTIDE SEQUENCE [LARGE SCALE GENOMIC DNA]</scope>
    <source>
        <strain evidence="3">COL-18-3</strain>
    </source>
</reference>
<protein>
    <submittedName>
        <fullName evidence="2">Uncharacterized protein</fullName>
    </submittedName>
</protein>
<keyword evidence="3" id="KW-1185">Reference proteome</keyword>
<feature type="compositionally biased region" description="Low complexity" evidence="1">
    <location>
        <begin position="43"/>
        <end position="56"/>
    </location>
</feature>